<dbReference type="CDD" id="cd07526">
    <property type="entry name" value="HAD_BPGM_like"/>
    <property type="match status" value="1"/>
</dbReference>
<dbReference type="GO" id="GO:0046872">
    <property type="term" value="F:metal ion binding"/>
    <property type="evidence" value="ECO:0007669"/>
    <property type="project" value="UniProtKB-KW"/>
</dbReference>
<keyword evidence="3" id="KW-0479">Metal-binding</keyword>
<dbReference type="AlphaFoldDB" id="A0A7Y9I8C8"/>
<dbReference type="RefSeq" id="WP_312879064.1">
    <property type="nucleotide sequence ID" value="NZ_JACCBU010000001.1"/>
</dbReference>
<gene>
    <name evidence="5" type="ORF">BKA15_003279</name>
</gene>
<dbReference type="InterPro" id="IPR023198">
    <property type="entry name" value="PGP-like_dom2"/>
</dbReference>
<comment type="cofactor">
    <cofactor evidence="1">
        <name>Mg(2+)</name>
        <dbReference type="ChEBI" id="CHEBI:18420"/>
    </cofactor>
</comment>
<dbReference type="PANTHER" id="PTHR46193:SF10">
    <property type="entry name" value="6-PHOSPHOGLUCONATE PHOSPHATASE"/>
    <property type="match status" value="1"/>
</dbReference>
<dbReference type="SUPFAM" id="SSF56784">
    <property type="entry name" value="HAD-like"/>
    <property type="match status" value="1"/>
</dbReference>
<sequence>MTEPALVIFDNDGVLVDSEPIANQVLADLLTGYGWPTTFDDSVNTYLGGTLQLVRDLVEPQLGRPLPAEFEAHYHERLFARLGAELTAVPGVREALDALPLPYCVASSGAHPRIERTLRTVGLYDRFAGNIYSADDVPRGKPFPDLFLHAAREQGASPERCVEVEDSPNGVAAGKAAGMTVIGYAGVTPPSRLAAADKIISSMAELRF</sequence>
<comment type="caution">
    <text evidence="5">The sequence shown here is derived from an EMBL/GenBank/DDBJ whole genome shotgun (WGS) entry which is preliminary data.</text>
</comment>
<evidence type="ECO:0000256" key="2">
    <source>
        <dbReference type="ARBA" id="ARBA00006171"/>
    </source>
</evidence>
<dbReference type="SFLD" id="SFLDS00003">
    <property type="entry name" value="Haloacid_Dehalogenase"/>
    <property type="match status" value="1"/>
</dbReference>
<dbReference type="NCBIfam" id="TIGR01509">
    <property type="entry name" value="HAD-SF-IA-v3"/>
    <property type="match status" value="1"/>
</dbReference>
<dbReference type="Gene3D" id="1.10.150.240">
    <property type="entry name" value="Putative phosphatase, domain 2"/>
    <property type="match status" value="1"/>
</dbReference>
<organism evidence="5 6">
    <name type="scientific">Microlunatus parietis</name>
    <dbReference type="NCBI Taxonomy" id="682979"/>
    <lineage>
        <taxon>Bacteria</taxon>
        <taxon>Bacillati</taxon>
        <taxon>Actinomycetota</taxon>
        <taxon>Actinomycetes</taxon>
        <taxon>Propionibacteriales</taxon>
        <taxon>Propionibacteriaceae</taxon>
        <taxon>Microlunatus</taxon>
    </lineage>
</organism>
<dbReference type="Gene3D" id="3.40.50.1000">
    <property type="entry name" value="HAD superfamily/HAD-like"/>
    <property type="match status" value="1"/>
</dbReference>
<dbReference type="GO" id="GO:0016787">
    <property type="term" value="F:hydrolase activity"/>
    <property type="evidence" value="ECO:0007669"/>
    <property type="project" value="UniProtKB-KW"/>
</dbReference>
<dbReference type="Pfam" id="PF00702">
    <property type="entry name" value="Hydrolase"/>
    <property type="match status" value="1"/>
</dbReference>
<keyword evidence="6" id="KW-1185">Reference proteome</keyword>
<dbReference type="PANTHER" id="PTHR46193">
    <property type="entry name" value="6-PHOSPHOGLUCONATE PHOSPHATASE"/>
    <property type="match status" value="1"/>
</dbReference>
<evidence type="ECO:0000256" key="3">
    <source>
        <dbReference type="ARBA" id="ARBA00022723"/>
    </source>
</evidence>
<evidence type="ECO:0000256" key="4">
    <source>
        <dbReference type="ARBA" id="ARBA00022842"/>
    </source>
</evidence>
<dbReference type="SFLD" id="SFLDG01129">
    <property type="entry name" value="C1.5:_HAD__Beta-PGM__Phosphata"/>
    <property type="match status" value="1"/>
</dbReference>
<dbReference type="InterPro" id="IPR036412">
    <property type="entry name" value="HAD-like_sf"/>
</dbReference>
<keyword evidence="4" id="KW-0460">Magnesium</keyword>
<comment type="similarity">
    <text evidence="2">Belongs to the HAD-like hydrolase superfamily. CbbY/CbbZ/Gph/YieH family.</text>
</comment>
<proteinExistence type="inferred from homology"/>
<dbReference type="InterPro" id="IPR006439">
    <property type="entry name" value="HAD-SF_hydro_IA"/>
</dbReference>
<dbReference type="SFLD" id="SFLDG01135">
    <property type="entry name" value="C1.5.6:_HAD__Beta-PGM__Phospha"/>
    <property type="match status" value="1"/>
</dbReference>
<evidence type="ECO:0000256" key="1">
    <source>
        <dbReference type="ARBA" id="ARBA00001946"/>
    </source>
</evidence>
<dbReference type="Proteomes" id="UP000569914">
    <property type="component" value="Unassembled WGS sequence"/>
</dbReference>
<dbReference type="InterPro" id="IPR023214">
    <property type="entry name" value="HAD_sf"/>
</dbReference>
<dbReference type="EMBL" id="JACCBU010000001">
    <property type="protein sequence ID" value="NYE71950.1"/>
    <property type="molecule type" value="Genomic_DNA"/>
</dbReference>
<evidence type="ECO:0000313" key="6">
    <source>
        <dbReference type="Proteomes" id="UP000569914"/>
    </source>
</evidence>
<reference evidence="5 6" key="1">
    <citation type="submission" date="2020-07" db="EMBL/GenBank/DDBJ databases">
        <title>Sequencing the genomes of 1000 actinobacteria strains.</title>
        <authorList>
            <person name="Klenk H.-P."/>
        </authorList>
    </citation>
    <scope>NUCLEOTIDE SEQUENCE [LARGE SCALE GENOMIC DNA]</scope>
    <source>
        <strain evidence="5 6">DSM 22083</strain>
    </source>
</reference>
<protein>
    <submittedName>
        <fullName evidence="5">HAD superfamily hydrolase (TIGR01509 family)</fullName>
    </submittedName>
</protein>
<keyword evidence="5" id="KW-0378">Hydrolase</keyword>
<evidence type="ECO:0000313" key="5">
    <source>
        <dbReference type="EMBL" id="NYE71950.1"/>
    </source>
</evidence>
<name>A0A7Y9I8C8_9ACTN</name>
<dbReference type="InterPro" id="IPR051600">
    <property type="entry name" value="Beta-PGM-like"/>
</dbReference>
<accession>A0A7Y9I8C8</accession>